<name>A0A8D0HB12_SPHPU</name>
<dbReference type="InterPro" id="IPR036179">
    <property type="entry name" value="Ig-like_dom_sf"/>
</dbReference>
<dbReference type="InterPro" id="IPR003598">
    <property type="entry name" value="Ig_sub2"/>
</dbReference>
<dbReference type="Ensembl" id="ENSSPUT00000022447.1">
    <property type="protein sequence ID" value="ENSSPUP00000021046.1"/>
    <property type="gene ID" value="ENSSPUG00000016190.1"/>
</dbReference>
<dbReference type="AlphaFoldDB" id="A0A8D0HB12"/>
<dbReference type="OMA" id="CLAISME"/>
<dbReference type="InterPro" id="IPR007110">
    <property type="entry name" value="Ig-like_dom"/>
</dbReference>
<reference evidence="4" key="1">
    <citation type="submission" date="2025-08" db="UniProtKB">
        <authorList>
            <consortium name="Ensembl"/>
        </authorList>
    </citation>
    <scope>IDENTIFICATION</scope>
</reference>
<proteinExistence type="inferred from homology"/>
<sequence length="322" mass="35480">MGRIPLPGPNPSPFCLLGLLVQSRHFGTREYTVCQGDNATLTCNIEERDNRDVLWLNRSQILFVGNQKRSTDPRLSLDKYSFVITHVDIYDEGPYTCSISQQGTQHTFQIYLLVHVPAHIVNITPSVTVKEGSDITLLCLAEGKPEPTVTWQQLKGKGFTSEGDYLDIRKINREQAGEYKCIAANGVSAPDSKCVLVTVNYPPTITDVKNSQPWIGKVAELRCEAMAVPPAQFAWFKDAKQLISGLEGVQIQNGSTRSSLFFASVSAQHYGNYTCLAFNKLGASNTNLWLISELCWGRGRGGLSGLLGAQAVLGLYRLKPEP</sequence>
<dbReference type="Gene3D" id="2.60.40.10">
    <property type="entry name" value="Immunoglobulins"/>
    <property type="match status" value="3"/>
</dbReference>
<dbReference type="InterPro" id="IPR050876">
    <property type="entry name" value="IgLON_domain"/>
</dbReference>
<dbReference type="InterPro" id="IPR003599">
    <property type="entry name" value="Ig_sub"/>
</dbReference>
<evidence type="ECO:0000259" key="3">
    <source>
        <dbReference type="PROSITE" id="PS50835"/>
    </source>
</evidence>
<feature type="domain" description="Ig-like" evidence="3">
    <location>
        <begin position="203"/>
        <end position="292"/>
    </location>
</feature>
<organism evidence="4 5">
    <name type="scientific">Sphenodon punctatus</name>
    <name type="common">Tuatara</name>
    <name type="synonym">Hatteria punctata</name>
    <dbReference type="NCBI Taxonomy" id="8508"/>
    <lineage>
        <taxon>Eukaryota</taxon>
        <taxon>Metazoa</taxon>
        <taxon>Chordata</taxon>
        <taxon>Craniata</taxon>
        <taxon>Vertebrata</taxon>
        <taxon>Euteleostomi</taxon>
        <taxon>Lepidosauria</taxon>
        <taxon>Sphenodontia</taxon>
        <taxon>Sphenodontidae</taxon>
        <taxon>Sphenodon</taxon>
    </lineage>
</organism>
<dbReference type="Pfam" id="PF13927">
    <property type="entry name" value="Ig_3"/>
    <property type="match status" value="2"/>
</dbReference>
<dbReference type="InterPro" id="IPR013098">
    <property type="entry name" value="Ig_I-set"/>
</dbReference>
<keyword evidence="5" id="KW-1185">Reference proteome</keyword>
<dbReference type="PANTHER" id="PTHR42757:SF12">
    <property type="entry name" value="IGLON FAMILY MEMBER 5"/>
    <property type="match status" value="1"/>
</dbReference>
<dbReference type="Pfam" id="PF07679">
    <property type="entry name" value="I-set"/>
    <property type="match status" value="1"/>
</dbReference>
<dbReference type="PANTHER" id="PTHR42757">
    <property type="entry name" value="IGLON FAMILY OF IMMUNOGLOBULIN SUPERFAMILY-RELATED"/>
    <property type="match status" value="1"/>
</dbReference>
<feature type="domain" description="Ig-like" evidence="3">
    <location>
        <begin position="7"/>
        <end position="109"/>
    </location>
</feature>
<evidence type="ECO:0000313" key="4">
    <source>
        <dbReference type="Ensembl" id="ENSSPUP00000021046.1"/>
    </source>
</evidence>
<comment type="similarity">
    <text evidence="2">Belongs to the immunoglobulin superfamily. IgLON family.</text>
</comment>
<dbReference type="GeneTree" id="ENSGT00940000160467"/>
<dbReference type="InterPro" id="IPR013783">
    <property type="entry name" value="Ig-like_fold"/>
</dbReference>
<feature type="domain" description="Ig-like" evidence="3">
    <location>
        <begin position="117"/>
        <end position="198"/>
    </location>
</feature>
<dbReference type="PROSITE" id="PS50835">
    <property type="entry name" value="IG_LIKE"/>
    <property type="match status" value="3"/>
</dbReference>
<dbReference type="SMART" id="SM00409">
    <property type="entry name" value="IG"/>
    <property type="match status" value="3"/>
</dbReference>
<keyword evidence="1" id="KW-0325">Glycoprotein</keyword>
<evidence type="ECO:0000313" key="5">
    <source>
        <dbReference type="Proteomes" id="UP000694392"/>
    </source>
</evidence>
<dbReference type="FunFam" id="2.60.40.10:FF:000305">
    <property type="entry name" value="neurotrimin isoform X2"/>
    <property type="match status" value="1"/>
</dbReference>
<dbReference type="SMART" id="SM00408">
    <property type="entry name" value="IGc2"/>
    <property type="match status" value="3"/>
</dbReference>
<evidence type="ECO:0000256" key="2">
    <source>
        <dbReference type="ARBA" id="ARBA00037995"/>
    </source>
</evidence>
<accession>A0A8D0HB12</accession>
<protein>
    <recommendedName>
        <fullName evidence="3">Ig-like domain-containing protein</fullName>
    </recommendedName>
</protein>
<dbReference type="SUPFAM" id="SSF48726">
    <property type="entry name" value="Immunoglobulin"/>
    <property type="match status" value="3"/>
</dbReference>
<reference evidence="4" key="2">
    <citation type="submission" date="2025-09" db="UniProtKB">
        <authorList>
            <consortium name="Ensembl"/>
        </authorList>
    </citation>
    <scope>IDENTIFICATION</scope>
</reference>
<dbReference type="Proteomes" id="UP000694392">
    <property type="component" value="Unplaced"/>
</dbReference>
<evidence type="ECO:0000256" key="1">
    <source>
        <dbReference type="ARBA" id="ARBA00023180"/>
    </source>
</evidence>